<accession>A0A2J8URC5</accession>
<name>A0A2J8URC5_PONAB</name>
<gene>
    <name evidence="1" type="ORF">CR201_G0025571</name>
</gene>
<comment type="caution">
    <text evidence="1">The sequence shown here is derived from an EMBL/GenBank/DDBJ whole genome shotgun (WGS) entry which is preliminary data.</text>
</comment>
<dbReference type="AlphaFoldDB" id="A0A2J8URC5"/>
<organism evidence="1">
    <name type="scientific">Pongo abelii</name>
    <name type="common">Sumatran orangutan</name>
    <name type="synonym">Pongo pygmaeus abelii</name>
    <dbReference type="NCBI Taxonomy" id="9601"/>
    <lineage>
        <taxon>Eukaryota</taxon>
        <taxon>Metazoa</taxon>
        <taxon>Chordata</taxon>
        <taxon>Craniata</taxon>
        <taxon>Vertebrata</taxon>
        <taxon>Euteleostomi</taxon>
        <taxon>Mammalia</taxon>
        <taxon>Eutheria</taxon>
        <taxon>Euarchontoglires</taxon>
        <taxon>Primates</taxon>
        <taxon>Haplorrhini</taxon>
        <taxon>Catarrhini</taxon>
        <taxon>Hominidae</taxon>
        <taxon>Pongo</taxon>
    </lineage>
</organism>
<evidence type="ECO:0000313" key="1">
    <source>
        <dbReference type="EMBL" id="PNJ47822.1"/>
    </source>
</evidence>
<proteinExistence type="predicted"/>
<protein>
    <submittedName>
        <fullName evidence="1">GABRD isoform 5</fullName>
    </submittedName>
</protein>
<sequence length="35" mass="3749">MDAPARLLAPLLLLCAQQLRGTRRAGVTVATNWTA</sequence>
<reference evidence="1" key="1">
    <citation type="submission" date="2017-12" db="EMBL/GenBank/DDBJ databases">
        <title>High-resolution comparative analysis of great ape genomes.</title>
        <authorList>
            <person name="Pollen A."/>
            <person name="Hastie A."/>
            <person name="Hormozdiari F."/>
            <person name="Dougherty M."/>
            <person name="Liu R."/>
            <person name="Chaisson M."/>
            <person name="Hoppe E."/>
            <person name="Hill C."/>
            <person name="Pang A."/>
            <person name="Hillier L."/>
            <person name="Baker C."/>
            <person name="Armstrong J."/>
            <person name="Shendure J."/>
            <person name="Paten B."/>
            <person name="Wilson R."/>
            <person name="Chao H."/>
            <person name="Schneider V."/>
            <person name="Ventura M."/>
            <person name="Kronenberg Z."/>
            <person name="Murali S."/>
            <person name="Gordon D."/>
            <person name="Cantsilieris S."/>
            <person name="Munson K."/>
            <person name="Nelson B."/>
            <person name="Raja A."/>
            <person name="Underwood J."/>
            <person name="Diekhans M."/>
            <person name="Fiddes I."/>
            <person name="Haussler D."/>
            <person name="Eichler E."/>
        </authorList>
    </citation>
    <scope>NUCLEOTIDE SEQUENCE [LARGE SCALE GENOMIC DNA]</scope>
    <source>
        <strain evidence="1">Susie</strain>
    </source>
</reference>
<dbReference type="EMBL" id="NDHI03003447">
    <property type="protein sequence ID" value="PNJ47822.1"/>
    <property type="molecule type" value="Genomic_DNA"/>
</dbReference>